<organism evidence="1">
    <name type="scientific">gut metagenome</name>
    <dbReference type="NCBI Taxonomy" id="749906"/>
    <lineage>
        <taxon>unclassified sequences</taxon>
        <taxon>metagenomes</taxon>
        <taxon>organismal metagenomes</taxon>
    </lineage>
</organism>
<dbReference type="EMBL" id="AMCI01009119">
    <property type="protein sequence ID" value="EJW90004.1"/>
    <property type="molecule type" value="Genomic_DNA"/>
</dbReference>
<name>J9FRI8_9ZZZZ</name>
<sequence length="34" mass="3916">IAEVGDTGANRQMLHFEVREKGTPVDPMMYLPRR</sequence>
<dbReference type="Gene3D" id="2.70.70.10">
    <property type="entry name" value="Glucose Permease (Domain IIA)"/>
    <property type="match status" value="1"/>
</dbReference>
<protein>
    <submittedName>
        <fullName evidence="1">Peptidase M23B</fullName>
    </submittedName>
</protein>
<dbReference type="InterPro" id="IPR011055">
    <property type="entry name" value="Dup_hybrid_motif"/>
</dbReference>
<feature type="non-terminal residue" evidence="1">
    <location>
        <position position="1"/>
    </location>
</feature>
<proteinExistence type="predicted"/>
<dbReference type="SUPFAM" id="SSF51261">
    <property type="entry name" value="Duplicated hybrid motif"/>
    <property type="match status" value="1"/>
</dbReference>
<evidence type="ECO:0000313" key="1">
    <source>
        <dbReference type="EMBL" id="EJW90004.1"/>
    </source>
</evidence>
<accession>J9FRI8</accession>
<comment type="caution">
    <text evidence="1">The sequence shown here is derived from an EMBL/GenBank/DDBJ whole genome shotgun (WGS) entry which is preliminary data.</text>
</comment>
<gene>
    <name evidence="1" type="ORF">EVA_21889</name>
</gene>
<dbReference type="AlphaFoldDB" id="J9FRI8"/>
<reference evidence="1" key="1">
    <citation type="journal article" date="2012" name="PLoS ONE">
        <title>Gene sets for utilization of primary and secondary nutrition supplies in the distal gut of endangered iberian lynx.</title>
        <authorList>
            <person name="Alcaide M."/>
            <person name="Messina E."/>
            <person name="Richter M."/>
            <person name="Bargiela R."/>
            <person name="Peplies J."/>
            <person name="Huws S.A."/>
            <person name="Newbold C.J."/>
            <person name="Golyshin P.N."/>
            <person name="Simon M.A."/>
            <person name="Lopez G."/>
            <person name="Yakimov M.M."/>
            <person name="Ferrer M."/>
        </authorList>
    </citation>
    <scope>NUCLEOTIDE SEQUENCE</scope>
</reference>